<evidence type="ECO:0000256" key="1">
    <source>
        <dbReference type="ARBA" id="ARBA00006622"/>
    </source>
</evidence>
<accession>A0ABT4QKT1</accession>
<name>A0ABT4QKT1_9BACL</name>
<reference evidence="2 3" key="1">
    <citation type="submission" date="2022-12" db="EMBL/GenBank/DDBJ databases">
        <title>Draft genome sequence of Paenibacillus sp. dW9.</title>
        <authorList>
            <person name="Choi E.-W."/>
            <person name="Kim D.-U."/>
        </authorList>
    </citation>
    <scope>NUCLEOTIDE SEQUENCE [LARGE SCALE GENOMIC DNA]</scope>
    <source>
        <strain evidence="3">dW9</strain>
    </source>
</reference>
<dbReference type="InterPro" id="IPR010300">
    <property type="entry name" value="CDO_1"/>
</dbReference>
<gene>
    <name evidence="2" type="ORF">O9H85_34750</name>
</gene>
<organism evidence="2 3">
    <name type="scientific">Paenibacillus gyeongsangnamensis</name>
    <dbReference type="NCBI Taxonomy" id="3388067"/>
    <lineage>
        <taxon>Bacteria</taxon>
        <taxon>Bacillati</taxon>
        <taxon>Bacillota</taxon>
        <taxon>Bacilli</taxon>
        <taxon>Bacillales</taxon>
        <taxon>Paenibacillaceae</taxon>
        <taxon>Paenibacillus</taxon>
    </lineage>
</organism>
<keyword evidence="3" id="KW-1185">Reference proteome</keyword>
<keyword evidence="2" id="KW-0223">Dioxygenase</keyword>
<dbReference type="SUPFAM" id="SSF51182">
    <property type="entry name" value="RmlC-like cupins"/>
    <property type="match status" value="1"/>
</dbReference>
<evidence type="ECO:0000313" key="2">
    <source>
        <dbReference type="EMBL" id="MCZ8517417.1"/>
    </source>
</evidence>
<dbReference type="RefSeq" id="WP_269885943.1">
    <property type="nucleotide sequence ID" value="NZ_JAQAGZ010000037.1"/>
</dbReference>
<protein>
    <submittedName>
        <fullName evidence="2">Cysteine dioxygenase family protein</fullName>
    </submittedName>
</protein>
<dbReference type="EMBL" id="JAQAGZ010000037">
    <property type="protein sequence ID" value="MCZ8517417.1"/>
    <property type="molecule type" value="Genomic_DNA"/>
</dbReference>
<evidence type="ECO:0000313" key="3">
    <source>
        <dbReference type="Proteomes" id="UP001527882"/>
    </source>
</evidence>
<comment type="similarity">
    <text evidence="1">Belongs to the cysteine dioxygenase family.</text>
</comment>
<dbReference type="CDD" id="cd10548">
    <property type="entry name" value="cupin_CDO"/>
    <property type="match status" value="1"/>
</dbReference>
<dbReference type="Gene3D" id="2.60.120.10">
    <property type="entry name" value="Jelly Rolls"/>
    <property type="match status" value="1"/>
</dbReference>
<sequence>MNLCDAVGQTLSGLRTYSPAELMERIRKLRITAEVAAPWVAEPQRLPYGRTSLYLEEGVEAVLIHLPGGAATHIHDHGASIGCARVLEGRMLNRIFRLDGYGYPEEAGEYEVREGEFLIAPRGQIHQMVNPSMKRMISFHLYAPRMSASRKYVPYEQALDYVI</sequence>
<dbReference type="GO" id="GO:0051213">
    <property type="term" value="F:dioxygenase activity"/>
    <property type="evidence" value="ECO:0007669"/>
    <property type="project" value="UniProtKB-KW"/>
</dbReference>
<keyword evidence="2" id="KW-0560">Oxidoreductase</keyword>
<dbReference type="Proteomes" id="UP001527882">
    <property type="component" value="Unassembled WGS sequence"/>
</dbReference>
<proteinExistence type="inferred from homology"/>
<dbReference type="Pfam" id="PF05995">
    <property type="entry name" value="CDO_I"/>
    <property type="match status" value="1"/>
</dbReference>
<dbReference type="InterPro" id="IPR011051">
    <property type="entry name" value="RmlC_Cupin_sf"/>
</dbReference>
<dbReference type="InterPro" id="IPR014710">
    <property type="entry name" value="RmlC-like_jellyroll"/>
</dbReference>
<comment type="caution">
    <text evidence="2">The sequence shown here is derived from an EMBL/GenBank/DDBJ whole genome shotgun (WGS) entry which is preliminary data.</text>
</comment>